<dbReference type="eggNOG" id="COG1959">
    <property type="taxonomic scope" value="Bacteria"/>
</dbReference>
<dbReference type="KEGG" id="pami:JCM7686_0219"/>
<evidence type="ECO:0000313" key="3">
    <source>
        <dbReference type="Proteomes" id="UP000015480"/>
    </source>
</evidence>
<dbReference type="SUPFAM" id="SSF46785">
    <property type="entry name" value="Winged helix' DNA-binding domain"/>
    <property type="match status" value="1"/>
</dbReference>
<dbReference type="InterPro" id="IPR036390">
    <property type="entry name" value="WH_DNA-bd_sf"/>
</dbReference>
<dbReference type="NCBIfam" id="TIGR00738">
    <property type="entry name" value="rrf2_super"/>
    <property type="match status" value="1"/>
</dbReference>
<dbReference type="EMBL" id="CP006650">
    <property type="protein sequence ID" value="AGT07330.1"/>
    <property type="molecule type" value="Genomic_DNA"/>
</dbReference>
<gene>
    <name evidence="2" type="ORF">JCM7686_0219</name>
</gene>
<dbReference type="PANTHER" id="PTHR33221">
    <property type="entry name" value="WINGED HELIX-TURN-HELIX TRANSCRIPTIONAL REGULATOR, RRF2 FAMILY"/>
    <property type="match status" value="1"/>
</dbReference>
<dbReference type="STRING" id="1367847.JCM7686_0219"/>
<dbReference type="GO" id="GO:0003700">
    <property type="term" value="F:DNA-binding transcription factor activity"/>
    <property type="evidence" value="ECO:0007669"/>
    <property type="project" value="TreeGrafter"/>
</dbReference>
<keyword evidence="3" id="KW-1185">Reference proteome</keyword>
<dbReference type="PROSITE" id="PS01332">
    <property type="entry name" value="HTH_RRF2_1"/>
    <property type="match status" value="1"/>
</dbReference>
<reference evidence="2 3" key="1">
    <citation type="journal article" date="2014" name="BMC Genomics">
        <title>Architecture and functions of a multipartite genome of the methylotrophic bacterium Paracoccus aminophilus JCM 7686, containing primary and secondary chromids.</title>
        <authorList>
            <person name="Dziewit L."/>
            <person name="Czarnecki J."/>
            <person name="Wibberg D."/>
            <person name="Radlinska M."/>
            <person name="Mrozek P."/>
            <person name="Szymczak M."/>
            <person name="Schluter A."/>
            <person name="Puhler A."/>
            <person name="Bartosik D."/>
        </authorList>
    </citation>
    <scope>NUCLEOTIDE SEQUENCE [LARGE SCALE GENOMIC DNA]</scope>
    <source>
        <strain evidence="2">JCM 7686</strain>
    </source>
</reference>
<dbReference type="GO" id="GO:0005829">
    <property type="term" value="C:cytosol"/>
    <property type="evidence" value="ECO:0007669"/>
    <property type="project" value="TreeGrafter"/>
</dbReference>
<dbReference type="Pfam" id="PF02082">
    <property type="entry name" value="Rrf2"/>
    <property type="match status" value="1"/>
</dbReference>
<accession>S5XVD5</accession>
<dbReference type="Proteomes" id="UP000015480">
    <property type="component" value="Chromosome"/>
</dbReference>
<dbReference type="PANTHER" id="PTHR33221:SF5">
    <property type="entry name" value="HTH-TYPE TRANSCRIPTIONAL REGULATOR ISCR"/>
    <property type="match status" value="1"/>
</dbReference>
<evidence type="ECO:0000313" key="2">
    <source>
        <dbReference type="EMBL" id="AGT07330.1"/>
    </source>
</evidence>
<dbReference type="InterPro" id="IPR036388">
    <property type="entry name" value="WH-like_DNA-bd_sf"/>
</dbReference>
<dbReference type="InterPro" id="IPR000944">
    <property type="entry name" value="Tscrpt_reg_Rrf2"/>
</dbReference>
<dbReference type="Gene3D" id="1.10.10.10">
    <property type="entry name" value="Winged helix-like DNA-binding domain superfamily/Winged helix DNA-binding domain"/>
    <property type="match status" value="1"/>
</dbReference>
<organism evidence="2 3">
    <name type="scientific">Paracoccus aminophilus JCM 7686</name>
    <dbReference type="NCBI Taxonomy" id="1367847"/>
    <lineage>
        <taxon>Bacteria</taxon>
        <taxon>Pseudomonadati</taxon>
        <taxon>Pseudomonadota</taxon>
        <taxon>Alphaproteobacteria</taxon>
        <taxon>Rhodobacterales</taxon>
        <taxon>Paracoccaceae</taxon>
        <taxon>Paracoccus</taxon>
    </lineage>
</organism>
<keyword evidence="1" id="KW-0238">DNA-binding</keyword>
<name>S5XVD5_PARAH</name>
<dbReference type="InterPro" id="IPR030489">
    <property type="entry name" value="TR_Rrf2-type_CS"/>
</dbReference>
<protein>
    <submittedName>
        <fullName evidence="2">Transcriptional regulator, BadM/Rrf2 family</fullName>
    </submittedName>
</protein>
<evidence type="ECO:0000256" key="1">
    <source>
        <dbReference type="ARBA" id="ARBA00023125"/>
    </source>
</evidence>
<proteinExistence type="predicted"/>
<dbReference type="PROSITE" id="PS51197">
    <property type="entry name" value="HTH_RRF2_2"/>
    <property type="match status" value="1"/>
</dbReference>
<dbReference type="GO" id="GO:0003677">
    <property type="term" value="F:DNA binding"/>
    <property type="evidence" value="ECO:0007669"/>
    <property type="project" value="UniProtKB-KW"/>
</dbReference>
<dbReference type="PATRIC" id="fig|1367847.3.peg.164"/>
<sequence>MSGTDMLTMKGKYGIKALIHLARLSSDEMQQSSAIAEANGIPKKFLDTILSELRNAGLIHTRKGRSGGYQLRVPAENISVAQILRILDGPISPISCVSKTAYQKCFDCRNQTTCEIRLLMLDVRDAMLEILEHRTLRDLSNSGALAQHVLSMGGPEGLGGGETAAQAG</sequence>
<dbReference type="AlphaFoldDB" id="S5XVD5"/>
<dbReference type="HOGENOM" id="CLU_107144_1_1_5"/>